<keyword evidence="2" id="KW-1185">Reference proteome</keyword>
<proteinExistence type="predicted"/>
<dbReference type="EMBL" id="MW015080">
    <property type="protein sequence ID" value="QPD06423.1"/>
    <property type="molecule type" value="Genomic_DNA"/>
</dbReference>
<reference evidence="1" key="1">
    <citation type="submission" date="2020-09" db="EMBL/GenBank/DDBJ databases">
        <authorList>
            <person name="Zhang D."/>
            <person name="Hatherill J.R."/>
            <person name="Ramirez J.F."/>
            <person name="Edinger B."/>
            <person name="Balarin R."/>
            <person name="Sullivan A."/>
            <person name="Humpal K.M."/>
            <person name="Guseva A."/>
            <person name="Butela K.A."/>
            <person name="Garlena R.A."/>
            <person name="Russell D.A."/>
            <person name="Pope W.H."/>
            <person name="Jacobs-Sera D."/>
            <person name="Hatfull G.F."/>
        </authorList>
    </citation>
    <scope>NUCLEOTIDE SEQUENCE</scope>
</reference>
<name>A0A874MAK9_9CAUD</name>
<protein>
    <submittedName>
        <fullName evidence="1">Uncharacterized protein</fullName>
    </submittedName>
</protein>
<dbReference type="Proteomes" id="UP000664917">
    <property type="component" value="Segment"/>
</dbReference>
<accession>A0A874MAK9</accession>
<organism evidence="1 2">
    <name type="scientific">Synechococcus phage S-SRP01</name>
    <dbReference type="NCBI Taxonomy" id="2781607"/>
    <lineage>
        <taxon>Viruses</taxon>
        <taxon>Duplodnaviria</taxon>
        <taxon>Heunggongvirae</taxon>
        <taxon>Uroviricota</taxon>
        <taxon>Caudoviricetes</taxon>
        <taxon>Autographivirales</taxon>
        <taxon>Sechaudvirinae</taxon>
        <taxon>Nerivirus</taxon>
        <taxon>Nerivirus SSRP01</taxon>
    </lineage>
</organism>
<evidence type="ECO:0000313" key="1">
    <source>
        <dbReference type="EMBL" id="QPD06423.1"/>
    </source>
</evidence>
<sequence>MNNPYMYPDQAEWTEDYHELKALRSRLNADEDDDHCRYWCDETILELEDALFFCV</sequence>
<evidence type="ECO:0000313" key="2">
    <source>
        <dbReference type="Proteomes" id="UP000664917"/>
    </source>
</evidence>